<keyword evidence="1" id="KW-0812">Transmembrane</keyword>
<feature type="transmembrane region" description="Helical" evidence="1">
    <location>
        <begin position="40"/>
        <end position="59"/>
    </location>
</feature>
<accession>A0ABW3J5K8</accession>
<name>A0ABW3J5K8_9HYPH</name>
<feature type="transmembrane region" description="Helical" evidence="1">
    <location>
        <begin position="65"/>
        <end position="85"/>
    </location>
</feature>
<gene>
    <name evidence="2" type="ORF">ACFQ2F_01165</name>
</gene>
<dbReference type="Gene3D" id="3.10.310.50">
    <property type="match status" value="1"/>
</dbReference>
<reference evidence="3" key="1">
    <citation type="journal article" date="2019" name="Int. J. Syst. Evol. Microbiol.">
        <title>The Global Catalogue of Microorganisms (GCM) 10K type strain sequencing project: providing services to taxonomists for standard genome sequencing and annotation.</title>
        <authorList>
            <consortium name="The Broad Institute Genomics Platform"/>
            <consortium name="The Broad Institute Genome Sequencing Center for Infectious Disease"/>
            <person name="Wu L."/>
            <person name="Ma J."/>
        </authorList>
    </citation>
    <scope>NUCLEOTIDE SEQUENCE [LARGE SCALE GENOMIC DNA]</scope>
    <source>
        <strain evidence="3">CCUG 61697</strain>
    </source>
</reference>
<evidence type="ECO:0000313" key="3">
    <source>
        <dbReference type="Proteomes" id="UP001597102"/>
    </source>
</evidence>
<dbReference type="PANTHER" id="PTHR30373">
    <property type="entry name" value="UPF0603 PROTEIN YGCG"/>
    <property type="match status" value="1"/>
</dbReference>
<keyword evidence="3" id="KW-1185">Reference proteome</keyword>
<evidence type="ECO:0000256" key="1">
    <source>
        <dbReference type="SAM" id="Phobius"/>
    </source>
</evidence>
<comment type="caution">
    <text evidence="2">The sequence shown here is derived from an EMBL/GenBank/DDBJ whole genome shotgun (WGS) entry which is preliminary data.</text>
</comment>
<dbReference type="EMBL" id="JBHTJO010000001">
    <property type="protein sequence ID" value="MFD0985703.1"/>
    <property type="molecule type" value="Genomic_DNA"/>
</dbReference>
<sequence>MAKIDFTVEDRAEIAQAITRAETRTSGEIVVIVAHASDGYASFTVLWSALIALAVPIPLMVFTDWALDLVYAIQLVTFLLLLPILRLDALRFSLVPPSIKRARAHAKAVDQFLAQNLHTTQGRTGILLFVSMAERFAEVIADEAVFEKVDQEVWDGIVEIFLERIRAGDQTEAFTRAIARCGDVLAEHFPPDGMECDELPNHLIVLDGDATVR</sequence>
<keyword evidence="1" id="KW-0472">Membrane</keyword>
<proteinExistence type="predicted"/>
<evidence type="ECO:0000313" key="2">
    <source>
        <dbReference type="EMBL" id="MFD0985703.1"/>
    </source>
</evidence>
<organism evidence="2 3">
    <name type="scientific">Methyloligella solikamskensis</name>
    <dbReference type="NCBI Taxonomy" id="1177756"/>
    <lineage>
        <taxon>Bacteria</taxon>
        <taxon>Pseudomonadati</taxon>
        <taxon>Pseudomonadota</taxon>
        <taxon>Alphaproteobacteria</taxon>
        <taxon>Hyphomicrobiales</taxon>
        <taxon>Hyphomicrobiaceae</taxon>
        <taxon>Methyloligella</taxon>
    </lineage>
</organism>
<dbReference type="PANTHER" id="PTHR30373:SF8">
    <property type="entry name" value="BLL7265 PROTEIN"/>
    <property type="match status" value="1"/>
</dbReference>
<keyword evidence="1" id="KW-1133">Transmembrane helix</keyword>
<dbReference type="RefSeq" id="WP_379084478.1">
    <property type="nucleotide sequence ID" value="NZ_JBHTJO010000001.1"/>
</dbReference>
<protein>
    <submittedName>
        <fullName evidence="2">TPM domain-containing protein</fullName>
    </submittedName>
</protein>
<dbReference type="Proteomes" id="UP001597102">
    <property type="component" value="Unassembled WGS sequence"/>
</dbReference>